<dbReference type="AlphaFoldDB" id="A0A6G1H9U4"/>
<keyword evidence="2" id="KW-1185">Reference proteome</keyword>
<accession>A0A6G1H9U4</accession>
<dbReference type="Proteomes" id="UP000800041">
    <property type="component" value="Unassembled WGS sequence"/>
</dbReference>
<evidence type="ECO:0000313" key="1">
    <source>
        <dbReference type="EMBL" id="KAF1989996.1"/>
    </source>
</evidence>
<organism evidence="1 2">
    <name type="scientific">Aulographum hederae CBS 113979</name>
    <dbReference type="NCBI Taxonomy" id="1176131"/>
    <lineage>
        <taxon>Eukaryota</taxon>
        <taxon>Fungi</taxon>
        <taxon>Dikarya</taxon>
        <taxon>Ascomycota</taxon>
        <taxon>Pezizomycotina</taxon>
        <taxon>Dothideomycetes</taxon>
        <taxon>Pleosporomycetidae</taxon>
        <taxon>Aulographales</taxon>
        <taxon>Aulographaceae</taxon>
    </lineage>
</organism>
<dbReference type="EMBL" id="ML977143">
    <property type="protein sequence ID" value="KAF1989996.1"/>
    <property type="molecule type" value="Genomic_DNA"/>
</dbReference>
<dbReference type="OrthoDB" id="3880665at2759"/>
<reference evidence="1" key="1">
    <citation type="journal article" date="2020" name="Stud. Mycol.">
        <title>101 Dothideomycetes genomes: a test case for predicting lifestyles and emergence of pathogens.</title>
        <authorList>
            <person name="Haridas S."/>
            <person name="Albert R."/>
            <person name="Binder M."/>
            <person name="Bloem J."/>
            <person name="Labutti K."/>
            <person name="Salamov A."/>
            <person name="Andreopoulos B."/>
            <person name="Baker S."/>
            <person name="Barry K."/>
            <person name="Bills G."/>
            <person name="Bluhm B."/>
            <person name="Cannon C."/>
            <person name="Castanera R."/>
            <person name="Culley D."/>
            <person name="Daum C."/>
            <person name="Ezra D."/>
            <person name="Gonzalez J."/>
            <person name="Henrissat B."/>
            <person name="Kuo A."/>
            <person name="Liang C."/>
            <person name="Lipzen A."/>
            <person name="Lutzoni F."/>
            <person name="Magnuson J."/>
            <person name="Mondo S."/>
            <person name="Nolan M."/>
            <person name="Ohm R."/>
            <person name="Pangilinan J."/>
            <person name="Park H.-J."/>
            <person name="Ramirez L."/>
            <person name="Alfaro M."/>
            <person name="Sun H."/>
            <person name="Tritt A."/>
            <person name="Yoshinaga Y."/>
            <person name="Zwiers L.-H."/>
            <person name="Turgeon B."/>
            <person name="Goodwin S."/>
            <person name="Spatafora J."/>
            <person name="Crous P."/>
            <person name="Grigoriev I."/>
        </authorList>
    </citation>
    <scope>NUCLEOTIDE SEQUENCE</scope>
    <source>
        <strain evidence="1">CBS 113979</strain>
    </source>
</reference>
<name>A0A6G1H9U4_9PEZI</name>
<sequence length="119" mass="11952">MINEGDIPFCLDERTGGWYGATGYEGNVVSGNYTAPDGARGNVYEGPCPGSYYIETSNGCAIVPAGQQAEASVSGSVVSATPTSDVVGPTSSTSAAGGHALERGKLATHLIGLIGLTLL</sequence>
<evidence type="ECO:0000313" key="2">
    <source>
        <dbReference type="Proteomes" id="UP000800041"/>
    </source>
</evidence>
<gene>
    <name evidence="1" type="ORF">K402DRAFT_390321</name>
</gene>
<protein>
    <submittedName>
        <fullName evidence="1">Uncharacterized protein</fullName>
    </submittedName>
</protein>
<proteinExistence type="predicted"/>